<name>A0A8C5HK37_GOUWI</name>
<dbReference type="GO" id="GO:0006302">
    <property type="term" value="P:double-strand break repair"/>
    <property type="evidence" value="ECO:0007669"/>
    <property type="project" value="InterPro"/>
</dbReference>
<feature type="domain" description="SMCHD1 ribosomal S5" evidence="5">
    <location>
        <begin position="323"/>
        <end position="495"/>
    </location>
</feature>
<feature type="domain" description="SMCHD1 Ig-like" evidence="10">
    <location>
        <begin position="1143"/>
        <end position="1255"/>
    </location>
</feature>
<dbReference type="InterPro" id="IPR036890">
    <property type="entry name" value="HATPase_C_sf"/>
</dbReference>
<dbReference type="Pfam" id="PF06470">
    <property type="entry name" value="SMC_hinge"/>
    <property type="match status" value="1"/>
</dbReference>
<feature type="domain" description="SMCHD1 Ig-like" evidence="6">
    <location>
        <begin position="616"/>
        <end position="744"/>
    </location>
</feature>
<dbReference type="Ensembl" id="ENSGWIT00000048854.1">
    <property type="protein sequence ID" value="ENSGWIP00000045095.1"/>
    <property type="gene ID" value="ENSGWIG00000022353.1"/>
</dbReference>
<feature type="domain" description="SMCHD1 Ig-like" evidence="11">
    <location>
        <begin position="1374"/>
        <end position="1499"/>
    </location>
</feature>
<feature type="transmembrane region" description="Helical" evidence="3">
    <location>
        <begin position="1788"/>
        <end position="1806"/>
    </location>
</feature>
<dbReference type="Pfam" id="PF26196">
    <property type="entry name" value="Ig_SMCHD1_4th"/>
    <property type="match status" value="1"/>
</dbReference>
<evidence type="ECO:0000259" key="7">
    <source>
        <dbReference type="Pfam" id="PF26195"/>
    </source>
</evidence>
<dbReference type="InterPro" id="IPR058613">
    <property type="entry name" value="Ig_SMCHD1_4th"/>
</dbReference>
<gene>
    <name evidence="13" type="primary">smchd1</name>
</gene>
<evidence type="ECO:0000313" key="13">
    <source>
        <dbReference type="Ensembl" id="ENSGWIP00000045095.1"/>
    </source>
</evidence>
<evidence type="ECO:0000259" key="6">
    <source>
        <dbReference type="Pfam" id="PF26194"/>
    </source>
</evidence>
<reference evidence="13" key="1">
    <citation type="submission" date="2020-06" db="EMBL/GenBank/DDBJ databases">
        <authorList>
            <consortium name="Wellcome Sanger Institute Data Sharing"/>
        </authorList>
    </citation>
    <scope>NUCLEOTIDE SEQUENCE [LARGE SCALE GENOMIC DNA]</scope>
</reference>
<evidence type="ECO:0000259" key="12">
    <source>
        <dbReference type="Pfam" id="PF26201"/>
    </source>
</evidence>
<evidence type="ECO:0008006" key="15">
    <source>
        <dbReference type="Google" id="ProtNLM"/>
    </source>
</evidence>
<dbReference type="Proteomes" id="UP000694680">
    <property type="component" value="Chromosome 20"/>
</dbReference>
<dbReference type="Pfam" id="PF26199">
    <property type="entry name" value="Ig_SMCHD1_8th"/>
    <property type="match status" value="1"/>
</dbReference>
<organism evidence="13 14">
    <name type="scientific">Gouania willdenowi</name>
    <name type="common">Blunt-snouted clingfish</name>
    <name type="synonym">Lepadogaster willdenowi</name>
    <dbReference type="NCBI Taxonomy" id="441366"/>
    <lineage>
        <taxon>Eukaryota</taxon>
        <taxon>Metazoa</taxon>
        <taxon>Chordata</taxon>
        <taxon>Craniata</taxon>
        <taxon>Vertebrata</taxon>
        <taxon>Euteleostomi</taxon>
        <taxon>Actinopterygii</taxon>
        <taxon>Neopterygii</taxon>
        <taxon>Teleostei</taxon>
        <taxon>Neoteleostei</taxon>
        <taxon>Acanthomorphata</taxon>
        <taxon>Ovalentaria</taxon>
        <taxon>Blenniimorphae</taxon>
        <taxon>Blenniiformes</taxon>
        <taxon>Gobiesocoidei</taxon>
        <taxon>Gobiesocidae</taxon>
        <taxon>Gobiesocinae</taxon>
        <taxon>Gouania</taxon>
    </lineage>
</organism>
<dbReference type="InterPro" id="IPR058612">
    <property type="entry name" value="Ig_SMCHD1_2nd"/>
</dbReference>
<accession>A0A8C5HK37</accession>
<keyword evidence="3" id="KW-1133">Transmembrane helix</keyword>
<dbReference type="PANTHER" id="PTHR22640">
    <property type="entry name" value="STRUCTURAL MAINTENANCE OF CHROMOSOMES FLEXIBLE HINGE DOMAIN-CONTAINING PROTEIN 1"/>
    <property type="match status" value="1"/>
</dbReference>
<reference evidence="13" key="3">
    <citation type="submission" date="2025-09" db="UniProtKB">
        <authorList>
            <consortium name="Ensembl"/>
        </authorList>
    </citation>
    <scope>IDENTIFICATION</scope>
</reference>
<evidence type="ECO:0000256" key="2">
    <source>
        <dbReference type="ARBA" id="ARBA00022454"/>
    </source>
</evidence>
<evidence type="ECO:0000256" key="1">
    <source>
        <dbReference type="ARBA" id="ARBA00004286"/>
    </source>
</evidence>
<dbReference type="InterPro" id="IPR036277">
    <property type="entry name" value="SMC_hinge_sf"/>
</dbReference>
<dbReference type="SUPFAM" id="SSF55874">
    <property type="entry name" value="ATPase domain of HSP90 chaperone/DNA topoisomerase II/histidine kinase"/>
    <property type="match status" value="1"/>
</dbReference>
<evidence type="ECO:0000259" key="8">
    <source>
        <dbReference type="Pfam" id="PF26196"/>
    </source>
</evidence>
<dbReference type="Gene3D" id="3.30.565.10">
    <property type="entry name" value="Histidine kinase-like ATPase, C-terminal domain"/>
    <property type="match status" value="1"/>
</dbReference>
<evidence type="ECO:0000259" key="9">
    <source>
        <dbReference type="Pfam" id="PF26197"/>
    </source>
</evidence>
<dbReference type="InterPro" id="IPR058614">
    <property type="entry name" value="Ig_SMCHD1_5th"/>
</dbReference>
<dbReference type="Pfam" id="PF26194">
    <property type="entry name" value="Ig_SMCHD1_1st"/>
    <property type="match status" value="1"/>
</dbReference>
<dbReference type="SUPFAM" id="SSF75553">
    <property type="entry name" value="Smc hinge domain"/>
    <property type="match status" value="1"/>
</dbReference>
<evidence type="ECO:0000256" key="3">
    <source>
        <dbReference type="SAM" id="Phobius"/>
    </source>
</evidence>
<dbReference type="Pfam" id="PF26201">
    <property type="entry name" value="Ig_SMCHD1_7th"/>
    <property type="match status" value="1"/>
</dbReference>
<comment type="subcellular location">
    <subcellularLocation>
        <location evidence="1">Chromosome</location>
    </subcellularLocation>
</comment>
<feature type="domain" description="SMCHD1 Ig-like" evidence="9">
    <location>
        <begin position="965"/>
        <end position="1052"/>
    </location>
</feature>
<keyword evidence="3" id="KW-0812">Transmembrane</keyword>
<dbReference type="Pfam" id="PF26195">
    <property type="entry name" value="Ig_SMCHD1_2nd"/>
    <property type="match status" value="1"/>
</dbReference>
<evidence type="ECO:0000313" key="14">
    <source>
        <dbReference type="Proteomes" id="UP000694680"/>
    </source>
</evidence>
<dbReference type="InterPro" id="IPR058611">
    <property type="entry name" value="Ig_SMCHD1_1st"/>
</dbReference>
<proteinExistence type="predicted"/>
<protein>
    <recommendedName>
        <fullName evidence="15">SMC hinge domain-containing protein</fullName>
    </recommendedName>
</protein>
<reference evidence="13" key="2">
    <citation type="submission" date="2025-08" db="UniProtKB">
        <authorList>
            <consortium name="Ensembl"/>
        </authorList>
    </citation>
    <scope>IDENTIFICATION</scope>
</reference>
<evidence type="ECO:0000259" key="4">
    <source>
        <dbReference type="Pfam" id="PF06470"/>
    </source>
</evidence>
<dbReference type="InterPro" id="IPR038892">
    <property type="entry name" value="SMCHD1"/>
</dbReference>
<feature type="domain" description="SMCHD1 Ig-like" evidence="12">
    <location>
        <begin position="1258"/>
        <end position="1351"/>
    </location>
</feature>
<dbReference type="GO" id="GO:0051276">
    <property type="term" value="P:chromosome organization"/>
    <property type="evidence" value="ECO:0007669"/>
    <property type="project" value="InterPro"/>
</dbReference>
<feature type="domain" description="SMCHD1 Ig-like" evidence="8">
    <location>
        <begin position="856"/>
        <end position="939"/>
    </location>
</feature>
<keyword evidence="3" id="KW-0472">Membrane</keyword>
<dbReference type="InterPro" id="IPR058615">
    <property type="entry name" value="Ig_SMCHD1_6th"/>
</dbReference>
<dbReference type="InterPro" id="IPR055109">
    <property type="entry name" value="SMCHD1_S5"/>
</dbReference>
<dbReference type="InterPro" id="IPR010935">
    <property type="entry name" value="SMC_hinge"/>
</dbReference>
<feature type="domain" description="SMCHD1 Ig-like" evidence="7">
    <location>
        <begin position="752"/>
        <end position="848"/>
    </location>
</feature>
<sequence>TFVLVTTDRVTLDFDKFRELKDGSTLYMLQHERQNLPTATEENITYTPHFHTLTESGTYEYHASKGQEPLPYVLAELIDNALAATVKNTSERRIEIQMILDESLGKPAIIVLDNGCGMTSKQLKNWAVYKLSKFLRGDKSFQSYVRPDPVTRSLNSDLSYFGVGGKQAIFFIGDSARMITKTESSPDVHELVISEEDFMSKESKNEDVFSGTIKNRRPGDSTHITKNDENFLHSIIAAEQGKKSFTAVVITGIKPKNITFMKEEFDVLTRQLSHIYHYYIHGVNGRNLTIPSTNSKPDIDIVLMMRKKPPQLPREVNLRDIEDDMQSLYINSAADTFEFKAVTRPDGTVEGIIRYHPFLYDKETYPKEPNAAQDSPSHDKDYDDDFQALSRARGKRPIFDCFWNGRLIPSTTVSEFKWCSCPVRDAPVPAECYSRISGVLFTDDAFKVTQNKLTFMDLDLQLKNKDTIFTTAVNGQNVRGSIEREFTQWLTKCHQNFDKQVKFQGYIETITRTDLKSRQHPWATFSAIEWDGKVYKAGQLVKSLKTQPIYYGTVCRFLLYGSHDGDTFGPGGHVEIIREPRDLYNMQKAFAISKIDRAATDEIIKKNIDINNSKLPEKLKVEWPDGNQWPPDAVRPAGSSLGNLVTILNSKGDSMSCMPKGAQGSAPRLSVRITVTYHGSDGNTQEFSFDAKYYSKFNYWFHKYENLTKIGKYTVTLEAILNESSSSVSRQRPLPSFTFQFTITAGEADSFVLEEICQTVRVGVPFEIPLQIKDAYGHLTVPPPKLIPLLKCSGLELTYASVDNNSTFTIKGVTASGKVQNYQQSKNYDLKVSLVGLKNDTQILKINLLPGLPRSLHVTLKENSLRIENGNQVDFNIEVHDVAGNITANPKQMVGCQIQGCPPKTVDCSKTGTGQFGMPINLKIIKGESQILKVNFELIVSLKSHLLLKLTVLPSTRVVRMDLYSHEDDLVFKNNDKIEWPAGGVLENLFYKLYDEGGREVALNAKIVTWTNDVNLKSLMKGKLPDLHVPTKVSDRHFHQVTYQDQFVSIFDSHCLTREFFNAVLELVDQYDNLTVNLTPPCVNMMSVEAEGLEKSNVAFLWQENSSVAVTGVRFMSGTPGSREMCFAYSDYVAHVTVKVTPGIPAELKLVSGPFLCFKPLQVLNNQGISTPFVVQLCDKWGNPSPDQRVFVEINTSPQGLQVLSTVSSPPFDGEGKALIICSSTRGNYELKFQGSLNNMYIDGPSVNLTVLRDPKKPVNLSVQYDAPAKFSAGGVFPVFTVTVVSDEGSPVQNLSPAFLSMFLWKGPNSKSCSTQMLENMKQIDPLLCFHSDKKIPELVGNYFIQFSLQVCKDEPLYSVQIPVNVVANQPVRLSPECQISSPSVSYSKDISHRILVTDMTLCIVDMHGNPAGQGLDGRVSVSIGCPEGDGTKTIPLFEYKHSRCQINLVDGKARITVSSHSSIPGENGSSYTLLFQPELNMPFTPLEPYKLPFNFYNDSDYQRKMSEMTKKKDELTNGIKAYKDMFDTYRGLLKMLTGKNRFLIKSNISANIFYPLVSLSHVCHLATVHDDAAAWVISWHIGNKMKCVVGKTTEAAQRIYKDTKGVQMVLALDSVYVSPDRRKFNLIYHFFNVQVMINFARFKAHICVCFLVFKTLLGDTIVIDDLHSANTYRREVVRRKIPCPTLLTRDGERVSSQGIFGGLQNKAPPMGTLEYVFGAPLPPQYIKVTEEKSEYLHNLQHFIAMTSPENEAHKQEMLAKQEQLSKLERELGLFIELDIHYLHTHKGVLGFFFFFLISYIFFYRIDANQTSQTATRKRCQHFRHLCKKTENLTWSFFFIFSKLLYQMSCFQIVFICFLPC</sequence>
<dbReference type="Pfam" id="PF13589">
    <property type="entry name" value="HATPase_c_3"/>
    <property type="match status" value="1"/>
</dbReference>
<dbReference type="Pfam" id="PF26197">
    <property type="entry name" value="Ig_SMCHD1_5th"/>
    <property type="match status" value="1"/>
</dbReference>
<dbReference type="GO" id="GO:0005524">
    <property type="term" value="F:ATP binding"/>
    <property type="evidence" value="ECO:0007669"/>
    <property type="project" value="InterPro"/>
</dbReference>
<keyword evidence="2" id="KW-0158">Chromosome</keyword>
<dbReference type="GO" id="GO:0005694">
    <property type="term" value="C:chromosome"/>
    <property type="evidence" value="ECO:0007669"/>
    <property type="project" value="UniProtKB-SubCell"/>
</dbReference>
<dbReference type="InterPro" id="IPR058616">
    <property type="entry name" value="Ig_SMCHD1_8th"/>
</dbReference>
<evidence type="ECO:0000259" key="11">
    <source>
        <dbReference type="Pfam" id="PF26199"/>
    </source>
</evidence>
<dbReference type="PANTHER" id="PTHR22640:SF2">
    <property type="entry name" value="STRUCTURAL MAINTENANCE OF CHROMOSOMES FLEXIBLE HINGE DOMAIN-CONTAINING PROTEIN 1"/>
    <property type="match status" value="1"/>
</dbReference>
<evidence type="ECO:0000259" key="5">
    <source>
        <dbReference type="Pfam" id="PF22899"/>
    </source>
</evidence>
<evidence type="ECO:0000259" key="10">
    <source>
        <dbReference type="Pfam" id="PF26198"/>
    </source>
</evidence>
<feature type="domain" description="SMC hinge" evidence="4">
    <location>
        <begin position="1566"/>
        <end position="1673"/>
    </location>
</feature>
<dbReference type="Pfam" id="PF22899">
    <property type="entry name" value="SMCHD1_S5"/>
    <property type="match status" value="1"/>
</dbReference>
<keyword evidence="14" id="KW-1185">Reference proteome</keyword>
<dbReference type="InterPro" id="IPR058617">
    <property type="entry name" value="Ig_SMCHD1_7th"/>
</dbReference>
<dbReference type="Pfam" id="PF26198">
    <property type="entry name" value="Ig_SMCHD1_6th"/>
    <property type="match status" value="1"/>
</dbReference>